<sequence>MSLFLVAIISSCKTETKNTPEISLIDYKIEPGFNIQVVASEPFLDAPVALEFDDAGRMWTVEMKGYMPNLEGTGDDEPNGVISILEDTNNDGIVDKKKVFIDSLVLPRAIAHVYNGLLYAEPPNLWFVEIENDKPKNKVLVDSLYADGGNVEHQPNGLLMHIDNWIYNAKSHFRYQRKAGKWLKEPTTFRGQWGITKDNFGRLFYNTNSTQLLGDYVLPNTIIENNYFKPKSVLGQALTPNQKVYPLHPTLVNRGYVKGVLNADSLLVNVTSACGPLIYRGNQFPDSYLENAFVCVPEANLIKRNIVNFNKVNLSANQAIENKEFLATTDTSFRPVNINNGPDGNLYVVDMHRGVIQDKAFMTPYLHNALAKSRLDTILKKGRILKITHNNSNKNYKPIQFNSLNVLELVELLKHDNGWVRDKAQQKLIWRNNQEANALLLQLINNETVNEISKIHALHTLNGLSSLTFNDLLKLLNSEKQFKVKCHAIVLAKQFATKENAITFYEILNKLIEVNNQEIDLYILSSLNSWATFNDSEFFNVIDTLSKRYAENNIYQEAALNSLTTFETDYLKHIEKNNTNEDSLITRNLQTAINNKSLNKQNSIYVNNNVVTDSRTSGYRIFKQLCATCHGIDGEGVESLAPPLIHSEYVSGSSKKLALVLLHGLTGPIHVNKQRFDLNITMPGLGNNSDFTNKDILDVIRYIKNAFSESNTKLTEKDIENLRKVLPSSGSVFTEEELLKLKL</sequence>
<reference evidence="6 7" key="1">
    <citation type="submission" date="2014-11" db="EMBL/GenBank/DDBJ databases">
        <title>Tamlana sedimentorum sp. nov., isolated from shallow sand sediments of the Sea of Japan.</title>
        <authorList>
            <person name="Romanenko L.A."/>
        </authorList>
    </citation>
    <scope>NUCLEOTIDE SEQUENCE [LARGE SCALE GENOMIC DNA]</scope>
    <source>
        <strain evidence="6 7">JCM 19808</strain>
    </source>
</reference>
<dbReference type="PANTHER" id="PTHR33546:SF1">
    <property type="entry name" value="LARGE, MULTIFUNCTIONAL SECRETED PROTEIN"/>
    <property type="match status" value="1"/>
</dbReference>
<dbReference type="Gene3D" id="2.120.10.30">
    <property type="entry name" value="TolB, C-terminal domain"/>
    <property type="match status" value="1"/>
</dbReference>
<gene>
    <name evidence="6" type="ORF">PW52_06945</name>
</gene>
<evidence type="ECO:0000259" key="5">
    <source>
        <dbReference type="PROSITE" id="PS51007"/>
    </source>
</evidence>
<feature type="domain" description="Cytochrome c" evidence="5">
    <location>
        <begin position="613"/>
        <end position="707"/>
    </location>
</feature>
<dbReference type="Proteomes" id="UP000032578">
    <property type="component" value="Unassembled WGS sequence"/>
</dbReference>
<name>A0A0D7WF69_9FLAO</name>
<keyword evidence="1 4" id="KW-0349">Heme</keyword>
<dbReference type="InterPro" id="IPR055557">
    <property type="entry name" value="DUF7133"/>
</dbReference>
<dbReference type="InterPro" id="IPR011041">
    <property type="entry name" value="Quinoprot_gluc/sorb_DH_b-prop"/>
</dbReference>
<proteinExistence type="predicted"/>
<dbReference type="Pfam" id="PF00034">
    <property type="entry name" value="Cytochrom_C"/>
    <property type="match status" value="1"/>
</dbReference>
<dbReference type="Gene3D" id="1.10.760.10">
    <property type="entry name" value="Cytochrome c-like domain"/>
    <property type="match status" value="1"/>
</dbReference>
<dbReference type="PANTHER" id="PTHR33546">
    <property type="entry name" value="LARGE, MULTIFUNCTIONAL SECRETED PROTEIN-RELATED"/>
    <property type="match status" value="1"/>
</dbReference>
<keyword evidence="7" id="KW-1185">Reference proteome</keyword>
<keyword evidence="3 4" id="KW-0408">Iron</keyword>
<dbReference type="Gene3D" id="1.25.10.10">
    <property type="entry name" value="Leucine-rich Repeat Variant"/>
    <property type="match status" value="1"/>
</dbReference>
<comment type="caution">
    <text evidence="6">The sequence shown here is derived from an EMBL/GenBank/DDBJ whole genome shotgun (WGS) entry which is preliminary data.</text>
</comment>
<dbReference type="SUPFAM" id="SSF48371">
    <property type="entry name" value="ARM repeat"/>
    <property type="match status" value="1"/>
</dbReference>
<dbReference type="GO" id="GO:0020037">
    <property type="term" value="F:heme binding"/>
    <property type="evidence" value="ECO:0007669"/>
    <property type="project" value="InterPro"/>
</dbReference>
<evidence type="ECO:0000313" key="6">
    <source>
        <dbReference type="EMBL" id="KJD36387.1"/>
    </source>
</evidence>
<evidence type="ECO:0000256" key="4">
    <source>
        <dbReference type="PROSITE-ProRule" id="PRU00433"/>
    </source>
</evidence>
<dbReference type="GO" id="GO:0009055">
    <property type="term" value="F:electron transfer activity"/>
    <property type="evidence" value="ECO:0007669"/>
    <property type="project" value="InterPro"/>
</dbReference>
<evidence type="ECO:0000256" key="3">
    <source>
        <dbReference type="ARBA" id="ARBA00023004"/>
    </source>
</evidence>
<dbReference type="SUPFAM" id="SSF46626">
    <property type="entry name" value="Cytochrome c"/>
    <property type="match status" value="1"/>
</dbReference>
<dbReference type="Pfam" id="PF23500">
    <property type="entry name" value="DUF7133"/>
    <property type="match status" value="1"/>
</dbReference>
<dbReference type="PROSITE" id="PS51007">
    <property type="entry name" value="CYTC"/>
    <property type="match status" value="1"/>
</dbReference>
<dbReference type="InterPro" id="IPR011042">
    <property type="entry name" value="6-blade_b-propeller_TolB-like"/>
</dbReference>
<keyword evidence="2 4" id="KW-0479">Metal-binding</keyword>
<evidence type="ECO:0000256" key="2">
    <source>
        <dbReference type="ARBA" id="ARBA00022723"/>
    </source>
</evidence>
<dbReference type="InterPro" id="IPR016024">
    <property type="entry name" value="ARM-type_fold"/>
</dbReference>
<evidence type="ECO:0000256" key="1">
    <source>
        <dbReference type="ARBA" id="ARBA00022617"/>
    </source>
</evidence>
<dbReference type="EMBL" id="JTDW01000004">
    <property type="protein sequence ID" value="KJD36387.1"/>
    <property type="molecule type" value="Genomic_DNA"/>
</dbReference>
<dbReference type="InterPro" id="IPR009056">
    <property type="entry name" value="Cyt_c-like_dom"/>
</dbReference>
<dbReference type="GO" id="GO:0046872">
    <property type="term" value="F:metal ion binding"/>
    <property type="evidence" value="ECO:0007669"/>
    <property type="project" value="UniProtKB-KW"/>
</dbReference>
<dbReference type="PATRIC" id="fig|1435349.4.peg.2357"/>
<organism evidence="6 7">
    <name type="scientific">Neotamlana sedimentorum</name>
    <dbReference type="NCBI Taxonomy" id="1435349"/>
    <lineage>
        <taxon>Bacteria</taxon>
        <taxon>Pseudomonadati</taxon>
        <taxon>Bacteroidota</taxon>
        <taxon>Flavobacteriia</taxon>
        <taxon>Flavobacteriales</taxon>
        <taxon>Flavobacteriaceae</taxon>
        <taxon>Neotamlana</taxon>
    </lineage>
</organism>
<evidence type="ECO:0000313" key="7">
    <source>
        <dbReference type="Proteomes" id="UP000032578"/>
    </source>
</evidence>
<dbReference type="InterPro" id="IPR011989">
    <property type="entry name" value="ARM-like"/>
</dbReference>
<dbReference type="AlphaFoldDB" id="A0A0D7WF69"/>
<dbReference type="InterPro" id="IPR036909">
    <property type="entry name" value="Cyt_c-like_dom_sf"/>
</dbReference>
<protein>
    <submittedName>
        <fullName evidence="6">Dehydrogenase</fullName>
    </submittedName>
</protein>
<dbReference type="SUPFAM" id="SSF50952">
    <property type="entry name" value="Soluble quinoprotein glucose dehydrogenase"/>
    <property type="match status" value="1"/>
</dbReference>
<dbReference type="STRING" id="1435349.PW52_06945"/>
<accession>A0A0D7WF69</accession>